<keyword evidence="4 6" id="KW-1133">Transmembrane helix</keyword>
<dbReference type="AlphaFoldDB" id="A0A7W4W9L9"/>
<keyword evidence="3 6" id="KW-0812">Transmembrane</keyword>
<feature type="transmembrane region" description="Helical" evidence="6">
    <location>
        <begin position="12"/>
        <end position="38"/>
    </location>
</feature>
<dbReference type="PANTHER" id="PTHR23519:SF1">
    <property type="entry name" value="AUTOPHAGY-RELATED PROTEIN 22"/>
    <property type="match status" value="1"/>
</dbReference>
<organism evidence="8 9">
    <name type="scientific">Microbulbifer rhizosphaerae</name>
    <dbReference type="NCBI Taxonomy" id="1562603"/>
    <lineage>
        <taxon>Bacteria</taxon>
        <taxon>Pseudomonadati</taxon>
        <taxon>Pseudomonadota</taxon>
        <taxon>Gammaproteobacteria</taxon>
        <taxon>Cellvibrionales</taxon>
        <taxon>Microbulbiferaceae</taxon>
        <taxon>Microbulbifer</taxon>
    </lineage>
</organism>
<dbReference type="RefSeq" id="WP_183456433.1">
    <property type="nucleotide sequence ID" value="NZ_JACHWZ010000002.1"/>
</dbReference>
<dbReference type="GO" id="GO:0022857">
    <property type="term" value="F:transmembrane transporter activity"/>
    <property type="evidence" value="ECO:0007669"/>
    <property type="project" value="InterPro"/>
</dbReference>
<evidence type="ECO:0000313" key="8">
    <source>
        <dbReference type="EMBL" id="MBB3059737.1"/>
    </source>
</evidence>
<dbReference type="Pfam" id="PF11700">
    <property type="entry name" value="ATG22"/>
    <property type="match status" value="1"/>
</dbReference>
<dbReference type="Gene3D" id="1.20.1250.20">
    <property type="entry name" value="MFS general substrate transporter like domains"/>
    <property type="match status" value="1"/>
</dbReference>
<feature type="transmembrane region" description="Helical" evidence="6">
    <location>
        <begin position="307"/>
        <end position="325"/>
    </location>
</feature>
<feature type="transmembrane region" description="Helical" evidence="6">
    <location>
        <begin position="276"/>
        <end position="295"/>
    </location>
</feature>
<feature type="transmembrane region" description="Helical" evidence="6">
    <location>
        <begin position="58"/>
        <end position="80"/>
    </location>
</feature>
<proteinExistence type="predicted"/>
<dbReference type="SUPFAM" id="SSF103473">
    <property type="entry name" value="MFS general substrate transporter"/>
    <property type="match status" value="1"/>
</dbReference>
<feature type="transmembrane region" description="Helical" evidence="6">
    <location>
        <begin position="87"/>
        <end position="105"/>
    </location>
</feature>
<accession>A0A7W4W9L9</accession>
<dbReference type="PANTHER" id="PTHR23519">
    <property type="entry name" value="AUTOPHAGY-RELATED PROTEIN 22"/>
    <property type="match status" value="1"/>
</dbReference>
<feature type="transmembrane region" description="Helical" evidence="6">
    <location>
        <begin position="368"/>
        <end position="390"/>
    </location>
</feature>
<comment type="subcellular location">
    <subcellularLocation>
        <location evidence="1">Endomembrane system</location>
        <topology evidence="1">Multi-pass membrane protein</topology>
    </subcellularLocation>
</comment>
<evidence type="ECO:0000259" key="7">
    <source>
        <dbReference type="PROSITE" id="PS50850"/>
    </source>
</evidence>
<dbReference type="InterPro" id="IPR020846">
    <property type="entry name" value="MFS_dom"/>
</dbReference>
<evidence type="ECO:0000256" key="3">
    <source>
        <dbReference type="ARBA" id="ARBA00022692"/>
    </source>
</evidence>
<feature type="transmembrane region" description="Helical" evidence="6">
    <location>
        <begin position="111"/>
        <end position="131"/>
    </location>
</feature>
<keyword evidence="2" id="KW-0813">Transport</keyword>
<feature type="domain" description="Major facilitator superfamily (MFS) profile" evidence="7">
    <location>
        <begin position="1"/>
        <end position="419"/>
    </location>
</feature>
<comment type="caution">
    <text evidence="8">The sequence shown here is derived from an EMBL/GenBank/DDBJ whole genome shotgun (WGS) entry which is preliminary data.</text>
</comment>
<dbReference type="InterPro" id="IPR036259">
    <property type="entry name" value="MFS_trans_sf"/>
</dbReference>
<dbReference type="Proteomes" id="UP000535937">
    <property type="component" value="Unassembled WGS sequence"/>
</dbReference>
<name>A0A7W4W9L9_9GAMM</name>
<gene>
    <name evidence="8" type="ORF">FHS09_000545</name>
</gene>
<feature type="transmembrane region" description="Helical" evidence="6">
    <location>
        <begin position="184"/>
        <end position="207"/>
    </location>
</feature>
<dbReference type="GO" id="GO:0012505">
    <property type="term" value="C:endomembrane system"/>
    <property type="evidence" value="ECO:0007669"/>
    <property type="project" value="UniProtKB-SubCell"/>
</dbReference>
<evidence type="ECO:0000256" key="4">
    <source>
        <dbReference type="ARBA" id="ARBA00022989"/>
    </source>
</evidence>
<evidence type="ECO:0000256" key="2">
    <source>
        <dbReference type="ARBA" id="ARBA00022448"/>
    </source>
</evidence>
<evidence type="ECO:0000256" key="5">
    <source>
        <dbReference type="ARBA" id="ARBA00023136"/>
    </source>
</evidence>
<protein>
    <submittedName>
        <fullName evidence="8">UMF1 family MFS transporter</fullName>
    </submittedName>
</protein>
<evidence type="ECO:0000256" key="1">
    <source>
        <dbReference type="ARBA" id="ARBA00004127"/>
    </source>
</evidence>
<dbReference type="EMBL" id="JACHWZ010000002">
    <property type="protein sequence ID" value="MBB3059737.1"/>
    <property type="molecule type" value="Genomic_DNA"/>
</dbReference>
<keyword evidence="9" id="KW-1185">Reference proteome</keyword>
<sequence>MRGIGTRRGRRAIWGWALYDWANSAFATVVLAGFFPLLFQDFWNTGVAPEVTNLRLGWSNSAASLVIVLSAPLVGALADAAGARKRLLFLFALAGMIATALLAGVPGGAWLSASLLFICATVGFMGANLLYDALLTSVAPPEQWHTVSGLGYGLGYLGGGLMYLGCVVAALRPEAFGFADSTQAALAAFVATALWWAVFSIPLLLLVPEPPAVGAAGGGSAWLRGFTQLRTTLGNLRRYRSVCIFLLAYWLYIDGVGTVIRMAVAYGRALGFERDQLITALLLVQFIGFPAAIAFGHLGHRIGPRRGITIGLAVYILVCIWGALIRSPWEFFAIAILVGLVQGGVQALSRSCYALLIPAHMSGEFFGFYNLMGKFAALIGPPLFGLSGAWFGDVRYSMLAVILLFVAGGVMLWRLPDSAFGNKRSLSDS</sequence>
<dbReference type="InterPro" id="IPR050495">
    <property type="entry name" value="ATG22/LtaA_families"/>
</dbReference>
<feature type="transmembrane region" description="Helical" evidence="6">
    <location>
        <begin position="331"/>
        <end position="356"/>
    </location>
</feature>
<dbReference type="InterPro" id="IPR024671">
    <property type="entry name" value="Atg22-like"/>
</dbReference>
<feature type="transmembrane region" description="Helical" evidence="6">
    <location>
        <begin position="242"/>
        <end position="264"/>
    </location>
</feature>
<reference evidence="8 9" key="1">
    <citation type="submission" date="2020-08" db="EMBL/GenBank/DDBJ databases">
        <title>Genomic Encyclopedia of Type Strains, Phase III (KMG-III): the genomes of soil and plant-associated and newly described type strains.</title>
        <authorList>
            <person name="Whitman W."/>
        </authorList>
    </citation>
    <scope>NUCLEOTIDE SEQUENCE [LARGE SCALE GENOMIC DNA]</scope>
    <source>
        <strain evidence="8 9">CECT 8799</strain>
    </source>
</reference>
<dbReference type="PROSITE" id="PS50850">
    <property type="entry name" value="MFS"/>
    <property type="match status" value="1"/>
</dbReference>
<evidence type="ECO:0000313" key="9">
    <source>
        <dbReference type="Proteomes" id="UP000535937"/>
    </source>
</evidence>
<keyword evidence="5 6" id="KW-0472">Membrane</keyword>
<feature type="transmembrane region" description="Helical" evidence="6">
    <location>
        <begin position="396"/>
        <end position="415"/>
    </location>
</feature>
<evidence type="ECO:0000256" key="6">
    <source>
        <dbReference type="SAM" id="Phobius"/>
    </source>
</evidence>
<feature type="transmembrane region" description="Helical" evidence="6">
    <location>
        <begin position="152"/>
        <end position="172"/>
    </location>
</feature>